<dbReference type="AlphaFoldDB" id="A0A848J097"/>
<dbReference type="SUPFAM" id="SSF51011">
    <property type="entry name" value="Glycosyl hydrolase domain"/>
    <property type="match status" value="1"/>
</dbReference>
<protein>
    <submittedName>
        <fullName evidence="6">Alpha-amylase</fullName>
    </submittedName>
</protein>
<name>A0A848J097_9BACT</name>
<sequence>MTSCGGSGSGEPNEYVKVDDNEAIVESTYPEKAASDIIYEVNIRQHTPEGTIKAFMNDLERLDKMGVDMLWLMPIQPIGFKNRKGSLGSYYSIQDYSKVNPEFGTLEDFKALVEKAHELGMKVILDWVPNHTAWDHPWITEHKDYYAQNDKGEVIYEADWTDIALLDHTNPATRRAMIDEMKFWVEETDIDGFRCDHPLHEMPLYFWEEATDELDQLKDLFWLAEVDEPRAHTEFDATYSWGFKGISTEIGEGHKKASEIAKYIDEDIKRYGMKPFRLTMTTNHDVNSWEGTVFERYGEGDKTFAALAFTVYGAPMLYSGQEVGLDKRLKFFDKDTIDWSDPKGYEEFYTKLIEIHTDNVALHAGEFGGMPIQINKDENVYAFKREKDGNQVIGIFNLSDSEQNMNLTDASVAGTYKDEMTGKEVNITVDQPLKLDAWEYLIFVSNK</sequence>
<keyword evidence="7" id="KW-1185">Reference proteome</keyword>
<dbReference type="SMART" id="SM00642">
    <property type="entry name" value="Aamy"/>
    <property type="match status" value="1"/>
</dbReference>
<dbReference type="Gene3D" id="3.20.20.80">
    <property type="entry name" value="Glycosidases"/>
    <property type="match status" value="1"/>
</dbReference>
<dbReference type="SUPFAM" id="SSF51445">
    <property type="entry name" value="(Trans)glycosidases"/>
    <property type="match status" value="1"/>
</dbReference>
<feature type="domain" description="Glycosyl hydrolase family 13 catalytic" evidence="5">
    <location>
        <begin position="49"/>
        <end position="356"/>
    </location>
</feature>
<dbReference type="Gene3D" id="2.60.40.1180">
    <property type="entry name" value="Golgi alpha-mannosidase II"/>
    <property type="match status" value="1"/>
</dbReference>
<dbReference type="GO" id="GO:0003824">
    <property type="term" value="F:catalytic activity"/>
    <property type="evidence" value="ECO:0007669"/>
    <property type="project" value="InterPro"/>
</dbReference>
<accession>A0A848J097</accession>
<gene>
    <name evidence="6" type="ORF">HH304_11085</name>
</gene>
<dbReference type="Pfam" id="PF02806">
    <property type="entry name" value="Alpha-amylase_C"/>
    <property type="match status" value="1"/>
</dbReference>
<dbReference type="Proteomes" id="UP000559010">
    <property type="component" value="Unassembled WGS sequence"/>
</dbReference>
<evidence type="ECO:0000256" key="1">
    <source>
        <dbReference type="ARBA" id="ARBA00001913"/>
    </source>
</evidence>
<evidence type="ECO:0000313" key="6">
    <source>
        <dbReference type="EMBL" id="NMM48945.1"/>
    </source>
</evidence>
<dbReference type="InterPro" id="IPR031319">
    <property type="entry name" value="A-amylase_C"/>
</dbReference>
<dbReference type="Pfam" id="PF00128">
    <property type="entry name" value="Alpha-amylase"/>
    <property type="match status" value="2"/>
</dbReference>
<dbReference type="InterPro" id="IPR017853">
    <property type="entry name" value="GH"/>
</dbReference>
<evidence type="ECO:0000259" key="5">
    <source>
        <dbReference type="SMART" id="SM00642"/>
    </source>
</evidence>
<dbReference type="EMBL" id="JABBNU010000006">
    <property type="protein sequence ID" value="NMM48945.1"/>
    <property type="molecule type" value="Genomic_DNA"/>
</dbReference>
<dbReference type="InterPro" id="IPR013780">
    <property type="entry name" value="Glyco_hydro_b"/>
</dbReference>
<evidence type="ECO:0000313" key="7">
    <source>
        <dbReference type="Proteomes" id="UP000559010"/>
    </source>
</evidence>
<comment type="similarity">
    <text evidence="2">Belongs to the glycosyl hydrolase 13 family.</text>
</comment>
<dbReference type="PANTHER" id="PTHR47786:SF2">
    <property type="entry name" value="GLYCOSYL HYDROLASE FAMILY 13 CATALYTIC DOMAIN-CONTAINING PROTEIN"/>
    <property type="match status" value="1"/>
</dbReference>
<comment type="cofactor">
    <cofactor evidence="1">
        <name>Ca(2+)</name>
        <dbReference type="ChEBI" id="CHEBI:29108"/>
    </cofactor>
</comment>
<evidence type="ECO:0000256" key="2">
    <source>
        <dbReference type="ARBA" id="ARBA00008061"/>
    </source>
</evidence>
<dbReference type="PANTHER" id="PTHR47786">
    <property type="entry name" value="ALPHA-1,4-GLUCAN:MALTOSE-1-PHOSPHATE MALTOSYLTRANSFERASE"/>
    <property type="match status" value="1"/>
</dbReference>
<dbReference type="SMART" id="SM00632">
    <property type="entry name" value="Aamy_C"/>
    <property type="match status" value="1"/>
</dbReference>
<keyword evidence="3" id="KW-0479">Metal-binding</keyword>
<reference evidence="6 7" key="1">
    <citation type="submission" date="2020-04" db="EMBL/GenBank/DDBJ databases">
        <title>Flammeovirgaceae bacterium KN852 isolated from deep sea.</title>
        <authorList>
            <person name="Zhang D.-C."/>
        </authorList>
    </citation>
    <scope>NUCLEOTIDE SEQUENCE [LARGE SCALE GENOMIC DNA]</scope>
    <source>
        <strain evidence="6 7">KN852</strain>
    </source>
</reference>
<evidence type="ECO:0000259" key="4">
    <source>
        <dbReference type="SMART" id="SM00632"/>
    </source>
</evidence>
<organism evidence="6 7">
    <name type="scientific">Marinigracilibium pacificum</name>
    <dbReference type="NCBI Taxonomy" id="2729599"/>
    <lineage>
        <taxon>Bacteria</taxon>
        <taxon>Pseudomonadati</taxon>
        <taxon>Bacteroidota</taxon>
        <taxon>Cytophagia</taxon>
        <taxon>Cytophagales</taxon>
        <taxon>Flammeovirgaceae</taxon>
        <taxon>Marinigracilibium</taxon>
    </lineage>
</organism>
<dbReference type="GO" id="GO:0005975">
    <property type="term" value="P:carbohydrate metabolic process"/>
    <property type="evidence" value="ECO:0007669"/>
    <property type="project" value="InterPro"/>
</dbReference>
<evidence type="ECO:0000256" key="3">
    <source>
        <dbReference type="ARBA" id="ARBA00022723"/>
    </source>
</evidence>
<proteinExistence type="inferred from homology"/>
<comment type="caution">
    <text evidence="6">The sequence shown here is derived from an EMBL/GenBank/DDBJ whole genome shotgun (WGS) entry which is preliminary data.</text>
</comment>
<dbReference type="GO" id="GO:0046872">
    <property type="term" value="F:metal ion binding"/>
    <property type="evidence" value="ECO:0007669"/>
    <property type="project" value="UniProtKB-KW"/>
</dbReference>
<dbReference type="CDD" id="cd11313">
    <property type="entry name" value="AmyAc_arch_bac_AmyA"/>
    <property type="match status" value="1"/>
</dbReference>
<dbReference type="InterPro" id="IPR006048">
    <property type="entry name" value="A-amylase/branching_C"/>
</dbReference>
<dbReference type="InterPro" id="IPR006047">
    <property type="entry name" value="GH13_cat_dom"/>
</dbReference>
<feature type="domain" description="Alpha-amylase C-terminal" evidence="4">
    <location>
        <begin position="372"/>
        <end position="447"/>
    </location>
</feature>